<dbReference type="AlphaFoldDB" id="A0A109KQ48"/>
<reference evidence="1 2" key="1">
    <citation type="submission" date="2015-05" db="EMBL/GenBank/DDBJ databases">
        <title>A genomic and transcriptomic approach to investigate the blue pigment phenotype in Pseudomonas fluorescens.</title>
        <authorList>
            <person name="Andreani N.A."/>
            <person name="Cardazzo B."/>
        </authorList>
    </citation>
    <scope>NUCLEOTIDE SEQUENCE [LARGE SCALE GENOMIC DNA]</scope>
    <source>
        <strain evidence="1 2">Ps_40</strain>
    </source>
</reference>
<evidence type="ECO:0000313" key="2">
    <source>
        <dbReference type="Proteomes" id="UP000063434"/>
    </source>
</evidence>
<dbReference type="RefSeq" id="WP_060766077.1">
    <property type="nucleotide sequence ID" value="NZ_LCYC01000048.1"/>
</dbReference>
<gene>
    <name evidence="1" type="ORF">PFL603g_03491</name>
</gene>
<dbReference type="PATRIC" id="fig|294.195.peg.3742"/>
<dbReference type="Proteomes" id="UP000063434">
    <property type="component" value="Unassembled WGS sequence"/>
</dbReference>
<name>A0A109KQ48_PSEFL</name>
<comment type="caution">
    <text evidence="1">The sequence shown here is derived from an EMBL/GenBank/DDBJ whole genome shotgun (WGS) entry which is preliminary data.</text>
</comment>
<organism evidence="1 2">
    <name type="scientific">Pseudomonas fluorescens</name>
    <dbReference type="NCBI Taxonomy" id="294"/>
    <lineage>
        <taxon>Bacteria</taxon>
        <taxon>Pseudomonadati</taxon>
        <taxon>Pseudomonadota</taxon>
        <taxon>Gammaproteobacteria</taxon>
        <taxon>Pseudomonadales</taxon>
        <taxon>Pseudomonadaceae</taxon>
        <taxon>Pseudomonas</taxon>
    </lineage>
</organism>
<accession>A0A109KQ48</accession>
<protein>
    <submittedName>
        <fullName evidence="1">Uncharacterized protein</fullName>
    </submittedName>
</protein>
<sequence>MKTSQTPKQRQKKRRDNLKLAGIIRMTVEMDKTTAQILRSIAIEHGRTHADVIELGIKMARRALQEPVIRQVPRSASPVPVAPNAALASLSAQLAELTAADDTDDSLLSMSASELRAVRLGLTGEVRS</sequence>
<dbReference type="EMBL" id="LCYC01000048">
    <property type="protein sequence ID" value="KWV73381.1"/>
    <property type="molecule type" value="Genomic_DNA"/>
</dbReference>
<evidence type="ECO:0000313" key="1">
    <source>
        <dbReference type="EMBL" id="KWV73381.1"/>
    </source>
</evidence>
<proteinExistence type="predicted"/>